<evidence type="ECO:0000259" key="4">
    <source>
        <dbReference type="PROSITE" id="PS50995"/>
    </source>
</evidence>
<dbReference type="SUPFAM" id="SSF46785">
    <property type="entry name" value="Winged helix' DNA-binding domain"/>
    <property type="match status" value="1"/>
</dbReference>
<sequence length="136" mass="15290">MTKSDGLTDQDYVVLADFRHTLRRFQAFSEAKANEVGLTPQQHQALLVIRATSPGEVTVGYIAQRLIMKPHSATGLIDRLETLELVTRQETSSDRRRSVLRLTDKAEALLASLSETHREEVLRLKPLLAELLEQLG</sequence>
<organism evidence="5 6">
    <name type="scientific">Sphingomonas paeninsulae</name>
    <dbReference type="NCBI Taxonomy" id="2319844"/>
    <lineage>
        <taxon>Bacteria</taxon>
        <taxon>Pseudomonadati</taxon>
        <taxon>Pseudomonadota</taxon>
        <taxon>Alphaproteobacteria</taxon>
        <taxon>Sphingomonadales</taxon>
        <taxon>Sphingomonadaceae</taxon>
        <taxon>Sphingomonas</taxon>
    </lineage>
</organism>
<dbReference type="PROSITE" id="PS01117">
    <property type="entry name" value="HTH_MARR_1"/>
    <property type="match status" value="1"/>
</dbReference>
<evidence type="ECO:0000313" key="6">
    <source>
        <dbReference type="Proteomes" id="UP000276254"/>
    </source>
</evidence>
<dbReference type="AlphaFoldDB" id="A0A494TDX1"/>
<keyword evidence="3" id="KW-0804">Transcription</keyword>
<dbReference type="InterPro" id="IPR036388">
    <property type="entry name" value="WH-like_DNA-bd_sf"/>
</dbReference>
<protein>
    <submittedName>
        <fullName evidence="5">MarR family transcriptional regulator</fullName>
    </submittedName>
</protein>
<dbReference type="PANTHER" id="PTHR33164">
    <property type="entry name" value="TRANSCRIPTIONAL REGULATOR, MARR FAMILY"/>
    <property type="match status" value="1"/>
</dbReference>
<keyword evidence="2" id="KW-0238">DNA-binding</keyword>
<dbReference type="SMART" id="SM00347">
    <property type="entry name" value="HTH_MARR"/>
    <property type="match status" value="1"/>
</dbReference>
<dbReference type="InterPro" id="IPR036390">
    <property type="entry name" value="WH_DNA-bd_sf"/>
</dbReference>
<dbReference type="OrthoDB" id="9807800at2"/>
<dbReference type="EMBL" id="CP032829">
    <property type="protein sequence ID" value="AYJ87697.1"/>
    <property type="molecule type" value="Genomic_DNA"/>
</dbReference>
<dbReference type="PANTHER" id="PTHR33164:SF43">
    <property type="entry name" value="HTH-TYPE TRANSCRIPTIONAL REPRESSOR YETL"/>
    <property type="match status" value="1"/>
</dbReference>
<dbReference type="InterPro" id="IPR039422">
    <property type="entry name" value="MarR/SlyA-like"/>
</dbReference>
<gene>
    <name evidence="5" type="ORF">D3Y57_19420</name>
</gene>
<dbReference type="PROSITE" id="PS50995">
    <property type="entry name" value="HTH_MARR_2"/>
    <property type="match status" value="1"/>
</dbReference>
<dbReference type="GO" id="GO:0003700">
    <property type="term" value="F:DNA-binding transcription factor activity"/>
    <property type="evidence" value="ECO:0007669"/>
    <property type="project" value="InterPro"/>
</dbReference>
<dbReference type="InterPro" id="IPR023187">
    <property type="entry name" value="Tscrpt_reg_MarR-type_CS"/>
</dbReference>
<name>A0A494TDX1_SPHPE</name>
<accession>A0A494TDX1</accession>
<keyword evidence="6" id="KW-1185">Reference proteome</keyword>
<dbReference type="Proteomes" id="UP000276254">
    <property type="component" value="Chromosome"/>
</dbReference>
<reference evidence="5 6" key="1">
    <citation type="submission" date="2018-09" db="EMBL/GenBank/DDBJ databases">
        <title>Sphingomonas peninsula sp. nov., isolated from fildes peninsula, Antarctic soil.</title>
        <authorList>
            <person name="Yingchao G."/>
        </authorList>
    </citation>
    <scope>NUCLEOTIDE SEQUENCE [LARGE SCALE GENOMIC DNA]</scope>
    <source>
        <strain evidence="5 6">YZ-8</strain>
    </source>
</reference>
<evidence type="ECO:0000313" key="5">
    <source>
        <dbReference type="EMBL" id="AYJ87697.1"/>
    </source>
</evidence>
<dbReference type="GO" id="GO:0003677">
    <property type="term" value="F:DNA binding"/>
    <property type="evidence" value="ECO:0007669"/>
    <property type="project" value="UniProtKB-KW"/>
</dbReference>
<feature type="domain" description="HTH marR-type" evidence="4">
    <location>
        <begin position="8"/>
        <end position="136"/>
    </location>
</feature>
<dbReference type="RefSeq" id="WP_121155338.1">
    <property type="nucleotide sequence ID" value="NZ_CP032829.1"/>
</dbReference>
<dbReference type="InterPro" id="IPR000835">
    <property type="entry name" value="HTH_MarR-typ"/>
</dbReference>
<dbReference type="GO" id="GO:0006950">
    <property type="term" value="P:response to stress"/>
    <property type="evidence" value="ECO:0007669"/>
    <property type="project" value="TreeGrafter"/>
</dbReference>
<evidence type="ECO:0000256" key="2">
    <source>
        <dbReference type="ARBA" id="ARBA00023125"/>
    </source>
</evidence>
<dbReference type="Pfam" id="PF12802">
    <property type="entry name" value="MarR_2"/>
    <property type="match status" value="1"/>
</dbReference>
<dbReference type="KEGG" id="spha:D3Y57_19420"/>
<keyword evidence="1" id="KW-0805">Transcription regulation</keyword>
<evidence type="ECO:0000256" key="1">
    <source>
        <dbReference type="ARBA" id="ARBA00023015"/>
    </source>
</evidence>
<dbReference type="Gene3D" id="1.10.10.10">
    <property type="entry name" value="Winged helix-like DNA-binding domain superfamily/Winged helix DNA-binding domain"/>
    <property type="match status" value="1"/>
</dbReference>
<proteinExistence type="predicted"/>
<evidence type="ECO:0000256" key="3">
    <source>
        <dbReference type="ARBA" id="ARBA00023163"/>
    </source>
</evidence>